<organism evidence="12 13">
    <name type="scientific">Macrostomum lignano</name>
    <dbReference type="NCBI Taxonomy" id="282301"/>
    <lineage>
        <taxon>Eukaryota</taxon>
        <taxon>Metazoa</taxon>
        <taxon>Spiralia</taxon>
        <taxon>Lophotrochozoa</taxon>
        <taxon>Platyhelminthes</taxon>
        <taxon>Rhabditophora</taxon>
        <taxon>Macrostomorpha</taxon>
        <taxon>Macrostomida</taxon>
        <taxon>Macrostomidae</taxon>
        <taxon>Macrostomum</taxon>
    </lineage>
</organism>
<dbReference type="InterPro" id="IPR029045">
    <property type="entry name" value="ClpP/crotonase-like_dom_sf"/>
</dbReference>
<dbReference type="AlphaFoldDB" id="A0A1I8IV25"/>
<evidence type="ECO:0000313" key="12">
    <source>
        <dbReference type="Proteomes" id="UP000095280"/>
    </source>
</evidence>
<dbReference type="InterPro" id="IPR001753">
    <property type="entry name" value="Enoyl-CoA_hydra/iso"/>
</dbReference>
<dbReference type="WBParaSite" id="maker-uti_cns_0016629-snap-gene-0.2-mRNA-1">
    <property type="protein sequence ID" value="maker-uti_cns_0016629-snap-gene-0.2-mRNA-1"/>
    <property type="gene ID" value="maker-uti_cns_0016629-snap-gene-0.2"/>
</dbReference>
<protein>
    <recommendedName>
        <fullName evidence="4">enoyl-CoA hydratase</fullName>
        <ecNumber evidence="4">4.2.1.17</ecNumber>
    </recommendedName>
</protein>
<dbReference type="InterPro" id="IPR006176">
    <property type="entry name" value="3-OHacyl-CoA_DH_NAD-bd"/>
</dbReference>
<dbReference type="Pfam" id="PF00378">
    <property type="entry name" value="ECH_1"/>
    <property type="match status" value="1"/>
</dbReference>
<dbReference type="GO" id="GO:0070403">
    <property type="term" value="F:NAD+ binding"/>
    <property type="evidence" value="ECO:0007669"/>
    <property type="project" value="InterPro"/>
</dbReference>
<evidence type="ECO:0000256" key="1">
    <source>
        <dbReference type="ARBA" id="ARBA00005005"/>
    </source>
</evidence>
<dbReference type="PANTHER" id="PTHR43612:SF3">
    <property type="entry name" value="TRIFUNCTIONAL ENZYME SUBUNIT ALPHA, MITOCHONDRIAL"/>
    <property type="match status" value="1"/>
</dbReference>
<evidence type="ECO:0000256" key="7">
    <source>
        <dbReference type="ARBA" id="ARBA00023098"/>
    </source>
</evidence>
<dbReference type="SUPFAM" id="SSF56801">
    <property type="entry name" value="Acetyl-CoA synthetase-like"/>
    <property type="match status" value="1"/>
</dbReference>
<dbReference type="PANTHER" id="PTHR43612">
    <property type="entry name" value="TRIFUNCTIONAL ENZYME SUBUNIT ALPHA"/>
    <property type="match status" value="1"/>
</dbReference>
<dbReference type="InterPro" id="IPR036291">
    <property type="entry name" value="NAD(P)-bd_dom_sf"/>
</dbReference>
<dbReference type="GO" id="GO:0016509">
    <property type="term" value="F:long-chain (3S)-3-hydroxyacyl-CoA dehydrogenase (NAD+) activity"/>
    <property type="evidence" value="ECO:0007669"/>
    <property type="project" value="TreeGrafter"/>
</dbReference>
<keyword evidence="7" id="KW-0443">Lipid metabolism</keyword>
<keyword evidence="5" id="KW-0276">Fatty acid metabolism</keyword>
<feature type="domain" description="3-hydroxyacyl-CoA dehydrogenase NAD binding" evidence="10">
    <location>
        <begin position="509"/>
        <end position="556"/>
    </location>
</feature>
<evidence type="ECO:0000256" key="9">
    <source>
        <dbReference type="ARBA" id="ARBA00023268"/>
    </source>
</evidence>
<comment type="similarity">
    <text evidence="3">In the N-terminal section; belongs to the enoyl-CoA hydratase/isomerase family.</text>
</comment>
<name>A0A1I8IV25_9PLAT</name>
<dbReference type="Gene3D" id="3.30.300.30">
    <property type="match status" value="1"/>
</dbReference>
<dbReference type="InterPro" id="IPR050136">
    <property type="entry name" value="FA_oxidation_alpha_subunit"/>
</dbReference>
<dbReference type="GO" id="GO:0004300">
    <property type="term" value="F:enoyl-CoA hydratase activity"/>
    <property type="evidence" value="ECO:0007669"/>
    <property type="project" value="UniProtKB-EC"/>
</dbReference>
<dbReference type="SUPFAM" id="SSF51735">
    <property type="entry name" value="NAD(P)-binding Rossmann-fold domains"/>
    <property type="match status" value="1"/>
</dbReference>
<dbReference type="GO" id="GO:0006635">
    <property type="term" value="P:fatty acid beta-oxidation"/>
    <property type="evidence" value="ECO:0007669"/>
    <property type="project" value="TreeGrafter"/>
</dbReference>
<dbReference type="Pfam" id="PF13193">
    <property type="entry name" value="AMP-binding_C"/>
    <property type="match status" value="1"/>
</dbReference>
<keyword evidence="8" id="KW-0456">Lyase</keyword>
<keyword evidence="6" id="KW-0520">NAD</keyword>
<dbReference type="Proteomes" id="UP000095280">
    <property type="component" value="Unplaced"/>
</dbReference>
<sequence>TYFSKFNGYYTTGDGAQRDKDGYLWVTGRIDDMINVSGHLLSTAQIESALVEHPKVAEAAVVGRHHDVKGESAYAFVTLKDGATFDDSLVRQLLVIVRERIGAFAAPDTIQEAPALPKTRSGKIMRRILREIAAKTPMLRAALLAASGSRIATRTALHHQSQLLGSTNRLVAMATAARDKHVSSSVRDGVAVLKFDSPDAKVNTLSKESQAELMSALRAAESNSDVKALVLISGKPACFIAGADIQMLASCKSAAEVTQLSKAGQADLQALEDCKKPVVAAIMGQCLGGGLEVALAAHYRIAVNDKKTVLGLPEVLLGLLPGAGGTQRLPRLVPITEALSMILQGKNVPAKKAKRIGLVHQLVEPLGPGLDAPENNTLRLLEDVAVETASGLASGRVKPTPRSPSLAERATAMMLNYSWGRNFIFERQARATVMKQTGGLYPAPLKIIDLLKACQERPQDRQFGFDLEAKSFGELAATPESKALFGLFFGQTETKKNRWGKPQRPTQCVGVLGAGLMGAGIAQVTIDKGLATVMKDANEAGLARGQEQIQSGLKGQVCG</sequence>
<dbReference type="InterPro" id="IPR045851">
    <property type="entry name" value="AMP-bd_C_sf"/>
</dbReference>
<comment type="similarity">
    <text evidence="2">In the central section; belongs to the 3-hydroxyacyl-CoA dehydrogenase family.</text>
</comment>
<evidence type="ECO:0000256" key="2">
    <source>
        <dbReference type="ARBA" id="ARBA00007005"/>
    </source>
</evidence>
<reference evidence="13" key="1">
    <citation type="submission" date="2016-11" db="UniProtKB">
        <authorList>
            <consortium name="WormBaseParasite"/>
        </authorList>
    </citation>
    <scope>IDENTIFICATION</scope>
</reference>
<evidence type="ECO:0000256" key="5">
    <source>
        <dbReference type="ARBA" id="ARBA00022832"/>
    </source>
</evidence>
<evidence type="ECO:0000256" key="3">
    <source>
        <dbReference type="ARBA" id="ARBA00008750"/>
    </source>
</evidence>
<dbReference type="GO" id="GO:0016507">
    <property type="term" value="C:mitochondrial fatty acid beta-oxidation multienzyme complex"/>
    <property type="evidence" value="ECO:0007669"/>
    <property type="project" value="TreeGrafter"/>
</dbReference>
<evidence type="ECO:0000256" key="4">
    <source>
        <dbReference type="ARBA" id="ARBA00012076"/>
    </source>
</evidence>
<evidence type="ECO:0000313" key="13">
    <source>
        <dbReference type="WBParaSite" id="maker-uti_cns_0016629-snap-gene-0.2-mRNA-1"/>
    </source>
</evidence>
<keyword evidence="9" id="KW-0511">Multifunctional enzyme</keyword>
<evidence type="ECO:0000259" key="10">
    <source>
        <dbReference type="Pfam" id="PF02737"/>
    </source>
</evidence>
<dbReference type="Pfam" id="PF02737">
    <property type="entry name" value="3HCDH_N"/>
    <property type="match status" value="1"/>
</dbReference>
<dbReference type="Gene3D" id="3.40.50.12780">
    <property type="entry name" value="N-terminal domain of ligase-like"/>
    <property type="match status" value="1"/>
</dbReference>
<dbReference type="EC" id="4.2.1.17" evidence="4"/>
<evidence type="ECO:0000256" key="6">
    <source>
        <dbReference type="ARBA" id="ARBA00023027"/>
    </source>
</evidence>
<dbReference type="CDD" id="cd06558">
    <property type="entry name" value="crotonase-like"/>
    <property type="match status" value="1"/>
</dbReference>
<dbReference type="Gene3D" id="3.40.50.720">
    <property type="entry name" value="NAD(P)-binding Rossmann-like Domain"/>
    <property type="match status" value="1"/>
</dbReference>
<evidence type="ECO:0000256" key="8">
    <source>
        <dbReference type="ARBA" id="ARBA00023239"/>
    </source>
</evidence>
<dbReference type="FunFam" id="3.90.226.10:FF:000011">
    <property type="entry name" value="Fatty acid oxidation complex subunit alpha"/>
    <property type="match status" value="1"/>
</dbReference>
<dbReference type="Gene3D" id="3.90.226.10">
    <property type="entry name" value="2-enoyl-CoA Hydratase, Chain A, domain 1"/>
    <property type="match status" value="1"/>
</dbReference>
<comment type="pathway">
    <text evidence="1">Lipid metabolism; fatty acid beta-oxidation.</text>
</comment>
<dbReference type="SUPFAM" id="SSF52096">
    <property type="entry name" value="ClpP/crotonase"/>
    <property type="match status" value="1"/>
</dbReference>
<feature type="domain" description="AMP-binding enzyme C-terminal" evidence="11">
    <location>
        <begin position="45"/>
        <end position="123"/>
    </location>
</feature>
<proteinExistence type="inferred from homology"/>
<evidence type="ECO:0000259" key="11">
    <source>
        <dbReference type="Pfam" id="PF13193"/>
    </source>
</evidence>
<dbReference type="InterPro" id="IPR025110">
    <property type="entry name" value="AMP-bd_C"/>
</dbReference>
<keyword evidence="12" id="KW-1185">Reference proteome</keyword>
<dbReference type="InterPro" id="IPR042099">
    <property type="entry name" value="ANL_N_sf"/>
</dbReference>
<accession>A0A1I8IV25</accession>